<sequence>MNSTAVMTNEHLPAGRATHRAEVYGVDGSHRILRPARPADVRAIAELVRPYAERRVLVSKDLISYFEDIQEFIVAEEIPGVVGHGGGDDGEASATPRIVGCGALHVMWDDLAEVRTLAVHPDAVGTGLGSAILRELIAQAREMGLKRVFCLTFEEPFFGSHGFEPIEGTPVGADVFSEMLCSHDDGLAAFLDLARVKPNTLGNARMLLHL</sequence>
<dbReference type="AlphaFoldDB" id="A0A1Q8VRV2"/>
<dbReference type="InterPro" id="IPR045039">
    <property type="entry name" value="NSI-like"/>
</dbReference>
<evidence type="ECO:0000313" key="5">
    <source>
        <dbReference type="Proteomes" id="UP000186394"/>
    </source>
</evidence>
<dbReference type="SUPFAM" id="SSF55729">
    <property type="entry name" value="Acyl-CoA N-acyltransferases (Nat)"/>
    <property type="match status" value="1"/>
</dbReference>
<dbReference type="GO" id="GO:0005737">
    <property type="term" value="C:cytoplasm"/>
    <property type="evidence" value="ECO:0007669"/>
    <property type="project" value="TreeGrafter"/>
</dbReference>
<evidence type="ECO:0000313" key="4">
    <source>
        <dbReference type="EMBL" id="OLO50805.1"/>
    </source>
</evidence>
<dbReference type="RefSeq" id="WP_075417413.1">
    <property type="nucleotide sequence ID" value="NZ_MSKL01000006.1"/>
</dbReference>
<dbReference type="PANTHER" id="PTHR43626:SF4">
    <property type="entry name" value="GCN5-RELATED N-ACETYLTRANSFERASE 2, CHLOROPLASTIC"/>
    <property type="match status" value="1"/>
</dbReference>
<feature type="domain" description="N-acetyltransferase" evidence="3">
    <location>
        <begin position="31"/>
        <end position="184"/>
    </location>
</feature>
<proteinExistence type="predicted"/>
<dbReference type="GO" id="GO:0008080">
    <property type="term" value="F:N-acetyltransferase activity"/>
    <property type="evidence" value="ECO:0007669"/>
    <property type="project" value="InterPro"/>
</dbReference>
<gene>
    <name evidence="4" type="ORF">BKH28_02960</name>
</gene>
<protein>
    <submittedName>
        <fullName evidence="4">N-acetylglutamate synthase</fullName>
    </submittedName>
</protein>
<dbReference type="CDD" id="cd04301">
    <property type="entry name" value="NAT_SF"/>
    <property type="match status" value="1"/>
</dbReference>
<evidence type="ECO:0000259" key="3">
    <source>
        <dbReference type="PROSITE" id="PS51186"/>
    </source>
</evidence>
<dbReference type="Pfam" id="PF00583">
    <property type="entry name" value="Acetyltransf_1"/>
    <property type="match status" value="1"/>
</dbReference>
<dbReference type="PANTHER" id="PTHR43626">
    <property type="entry name" value="ACYL-COA N-ACYLTRANSFERASE"/>
    <property type="match status" value="1"/>
</dbReference>
<accession>A0A1Q8VRV2</accession>
<dbReference type="InterPro" id="IPR000182">
    <property type="entry name" value="GNAT_dom"/>
</dbReference>
<dbReference type="InterPro" id="IPR016181">
    <property type="entry name" value="Acyl_CoA_acyltransferase"/>
</dbReference>
<name>A0A1Q8VRV2_9ACTO</name>
<dbReference type="NCBIfam" id="NF005921">
    <property type="entry name" value="PRK07922.1"/>
    <property type="match status" value="1"/>
</dbReference>
<keyword evidence="1" id="KW-0808">Transferase</keyword>
<dbReference type="Gene3D" id="3.40.630.30">
    <property type="match status" value="1"/>
</dbReference>
<keyword evidence="2" id="KW-0012">Acyltransferase</keyword>
<dbReference type="OrthoDB" id="9793138at2"/>
<evidence type="ECO:0000256" key="1">
    <source>
        <dbReference type="ARBA" id="ARBA00022679"/>
    </source>
</evidence>
<comment type="caution">
    <text evidence="4">The sequence shown here is derived from an EMBL/GenBank/DDBJ whole genome shotgun (WGS) entry which is preliminary data.</text>
</comment>
<evidence type="ECO:0000256" key="2">
    <source>
        <dbReference type="ARBA" id="ARBA00023315"/>
    </source>
</evidence>
<organism evidence="4 5">
    <name type="scientific">Actinomyces oris</name>
    <dbReference type="NCBI Taxonomy" id="544580"/>
    <lineage>
        <taxon>Bacteria</taxon>
        <taxon>Bacillati</taxon>
        <taxon>Actinomycetota</taxon>
        <taxon>Actinomycetes</taxon>
        <taxon>Actinomycetales</taxon>
        <taxon>Actinomycetaceae</taxon>
        <taxon>Actinomyces</taxon>
    </lineage>
</organism>
<dbReference type="EMBL" id="MSKL01000006">
    <property type="protein sequence ID" value="OLO50805.1"/>
    <property type="molecule type" value="Genomic_DNA"/>
</dbReference>
<reference evidence="4 5" key="1">
    <citation type="submission" date="2016-12" db="EMBL/GenBank/DDBJ databases">
        <title>Genomic comparison of strains in the 'Actinomyces naeslundii' group.</title>
        <authorList>
            <person name="Mughal S.R."/>
            <person name="Do T."/>
            <person name="Gilbert S.C."/>
            <person name="Witherden E.A."/>
            <person name="Didelot X."/>
            <person name="Beighton D."/>
        </authorList>
    </citation>
    <scope>NUCLEOTIDE SEQUENCE [LARGE SCALE GENOMIC DNA]</scope>
    <source>
        <strain evidence="4 5">P6N</strain>
    </source>
</reference>
<dbReference type="PROSITE" id="PS51186">
    <property type="entry name" value="GNAT"/>
    <property type="match status" value="1"/>
</dbReference>
<dbReference type="Proteomes" id="UP000186394">
    <property type="component" value="Unassembled WGS sequence"/>
</dbReference>